<protein>
    <submittedName>
        <fullName evidence="3">Uncharacterized protein</fullName>
    </submittedName>
</protein>
<keyword evidence="2" id="KW-1133">Transmembrane helix</keyword>
<evidence type="ECO:0000256" key="2">
    <source>
        <dbReference type="SAM" id="Phobius"/>
    </source>
</evidence>
<accession>A0ABP5WCA0</accession>
<keyword evidence="4" id="KW-1185">Reference proteome</keyword>
<keyword evidence="2" id="KW-0812">Transmembrane</keyword>
<proteinExistence type="predicted"/>
<keyword evidence="2" id="KW-0472">Membrane</keyword>
<feature type="transmembrane region" description="Helical" evidence="2">
    <location>
        <begin position="45"/>
        <end position="66"/>
    </location>
</feature>
<dbReference type="Proteomes" id="UP001499986">
    <property type="component" value="Unassembled WGS sequence"/>
</dbReference>
<dbReference type="EMBL" id="BAAASE010000015">
    <property type="protein sequence ID" value="GAA2424477.1"/>
    <property type="molecule type" value="Genomic_DNA"/>
</dbReference>
<evidence type="ECO:0000256" key="1">
    <source>
        <dbReference type="SAM" id="MobiDB-lite"/>
    </source>
</evidence>
<feature type="region of interest" description="Disordered" evidence="1">
    <location>
        <begin position="1"/>
        <end position="33"/>
    </location>
</feature>
<organism evidence="3 4">
    <name type="scientific">Streptomyces coeruleofuscus</name>
    <dbReference type="NCBI Taxonomy" id="66879"/>
    <lineage>
        <taxon>Bacteria</taxon>
        <taxon>Bacillati</taxon>
        <taxon>Actinomycetota</taxon>
        <taxon>Actinomycetes</taxon>
        <taxon>Kitasatosporales</taxon>
        <taxon>Streptomycetaceae</taxon>
        <taxon>Streptomyces</taxon>
    </lineage>
</organism>
<evidence type="ECO:0000313" key="4">
    <source>
        <dbReference type="Proteomes" id="UP001499986"/>
    </source>
</evidence>
<comment type="caution">
    <text evidence="3">The sequence shown here is derived from an EMBL/GenBank/DDBJ whole genome shotgun (WGS) entry which is preliminary data.</text>
</comment>
<gene>
    <name evidence="3" type="ORF">GCM10010255_77570</name>
</gene>
<evidence type="ECO:0000313" key="3">
    <source>
        <dbReference type="EMBL" id="GAA2424477.1"/>
    </source>
</evidence>
<name>A0ABP5WCA0_9ACTN</name>
<reference evidence="4" key="1">
    <citation type="journal article" date="2019" name="Int. J. Syst. Evol. Microbiol.">
        <title>The Global Catalogue of Microorganisms (GCM) 10K type strain sequencing project: providing services to taxonomists for standard genome sequencing and annotation.</title>
        <authorList>
            <consortium name="The Broad Institute Genomics Platform"/>
            <consortium name="The Broad Institute Genome Sequencing Center for Infectious Disease"/>
            <person name="Wu L."/>
            <person name="Ma J."/>
        </authorList>
    </citation>
    <scope>NUCLEOTIDE SEQUENCE [LARGE SCALE GENOMIC DNA]</scope>
    <source>
        <strain evidence="4">JCM 4358</strain>
    </source>
</reference>
<sequence>MGRARRQPRLPEVPGRGEAGRRSQAGRVLSDAGVQPGRTAPWAKVFGAFVLALITAIVAAYGIGAYREAERERSAFEATREDARRFADTLSRSVTGRAIDRRDAQQALNKAVAKEHGLLLSVTPTRDGTRVIVQLSRFYRRSLPLFGPADTVTRRCFAIDFDSSAQHTRITSQTTCSRATHGRQ</sequence>